<dbReference type="InterPro" id="IPR000679">
    <property type="entry name" value="Znf_GATA"/>
</dbReference>
<keyword evidence="2" id="KW-0479">Metal-binding</keyword>
<evidence type="ECO:0000256" key="1">
    <source>
        <dbReference type="ARBA" id="ARBA00004123"/>
    </source>
</evidence>
<dbReference type="InterPro" id="IPR013088">
    <property type="entry name" value="Znf_NHR/GATA"/>
</dbReference>
<evidence type="ECO:0000256" key="7">
    <source>
        <dbReference type="SAM" id="MobiDB-lite"/>
    </source>
</evidence>
<gene>
    <name evidence="9" type="ORF">AYI68_g4493</name>
</gene>
<comment type="caution">
    <text evidence="9">The sequence shown here is derived from an EMBL/GenBank/DDBJ whole genome shotgun (WGS) entry which is preliminary data.</text>
</comment>
<keyword evidence="5" id="KW-0539">Nucleus</keyword>
<comment type="subcellular location">
    <subcellularLocation>
        <location evidence="1">Nucleus</location>
    </subcellularLocation>
</comment>
<dbReference type="Proteomes" id="UP000187455">
    <property type="component" value="Unassembled WGS sequence"/>
</dbReference>
<evidence type="ECO:0000313" key="10">
    <source>
        <dbReference type="Proteomes" id="UP000187455"/>
    </source>
</evidence>
<feature type="domain" description="GATA-type" evidence="8">
    <location>
        <begin position="292"/>
        <end position="345"/>
    </location>
</feature>
<evidence type="ECO:0000259" key="8">
    <source>
        <dbReference type="PROSITE" id="PS50114"/>
    </source>
</evidence>
<dbReference type="PANTHER" id="PTHR10071:SF281">
    <property type="entry name" value="BOX A-BINDING FACTOR-RELATED"/>
    <property type="match status" value="1"/>
</dbReference>
<evidence type="ECO:0000256" key="3">
    <source>
        <dbReference type="ARBA" id="ARBA00022771"/>
    </source>
</evidence>
<sequence>MSSEIYHDDVDSLRASSHYSHFELPPLKNILDNDSFERLATFKLGSPNNAVHLPSFKSMTRNLSSEPLSPRCAVNIPASRGPNMRSNSFRYDLPFQTSLSSFNSIPANLHSSISRGEGFSSPNASEPSAPHPAVYTRPFSKKTDKGASAQLNYCSNCKTTTTPLWRRDSFGKQVCNACGLYQKSYGKTRPVDKKKLDSNSLYLEKLMNSTEPDSVFYVDHSGSSVSYDHHSHCYSDDSDGCPGNGHCNGKGGAPQCAGCPSYNQLHVSSHDRRQRLKKKKPYSPDHTKSSKSHSSLICYNCKTDYTPLWRRDDFGNVICNACGLYYKLHKQHRPVSMKKNVIKRRNRISHNPSSPSKHSPPFSIQDYSYVRH</sequence>
<dbReference type="STRING" id="133383.A0A1R0GWY7"/>
<keyword evidence="3 6" id="KW-0863">Zinc-finger</keyword>
<proteinExistence type="predicted"/>
<dbReference type="SUPFAM" id="SSF57716">
    <property type="entry name" value="Glucocorticoid receptor-like (DNA-binding domain)"/>
    <property type="match status" value="2"/>
</dbReference>
<feature type="region of interest" description="Disordered" evidence="7">
    <location>
        <begin position="268"/>
        <end position="292"/>
    </location>
</feature>
<dbReference type="PROSITE" id="PS00344">
    <property type="entry name" value="GATA_ZN_FINGER_1"/>
    <property type="match status" value="2"/>
</dbReference>
<feature type="domain" description="GATA-type" evidence="8">
    <location>
        <begin position="154"/>
        <end position="195"/>
    </location>
</feature>
<protein>
    <submittedName>
        <fullName evidence="9">Suppressor of ferric uptake 1</fullName>
    </submittedName>
</protein>
<dbReference type="FunFam" id="3.30.50.10:FF:000007">
    <property type="entry name" value="Nitrogen regulatory AreA, N-terminal"/>
    <property type="match status" value="1"/>
</dbReference>
<evidence type="ECO:0000313" key="9">
    <source>
        <dbReference type="EMBL" id="OLY81403.1"/>
    </source>
</evidence>
<feature type="region of interest" description="Disordered" evidence="7">
    <location>
        <begin position="347"/>
        <end position="372"/>
    </location>
</feature>
<organism evidence="9 10">
    <name type="scientific">Smittium mucronatum</name>
    <dbReference type="NCBI Taxonomy" id="133383"/>
    <lineage>
        <taxon>Eukaryota</taxon>
        <taxon>Fungi</taxon>
        <taxon>Fungi incertae sedis</taxon>
        <taxon>Zoopagomycota</taxon>
        <taxon>Kickxellomycotina</taxon>
        <taxon>Harpellomycetes</taxon>
        <taxon>Harpellales</taxon>
        <taxon>Legeriomycetaceae</taxon>
        <taxon>Smittium</taxon>
    </lineage>
</organism>
<dbReference type="GO" id="GO:0000978">
    <property type="term" value="F:RNA polymerase II cis-regulatory region sequence-specific DNA binding"/>
    <property type="evidence" value="ECO:0007669"/>
    <property type="project" value="TreeGrafter"/>
</dbReference>
<name>A0A1R0GWY7_9FUNG</name>
<evidence type="ECO:0000256" key="5">
    <source>
        <dbReference type="ARBA" id="ARBA00023242"/>
    </source>
</evidence>
<feature type="compositionally biased region" description="Basic residues" evidence="7">
    <location>
        <begin position="272"/>
        <end position="281"/>
    </location>
</feature>
<dbReference type="GO" id="GO:0045944">
    <property type="term" value="P:positive regulation of transcription by RNA polymerase II"/>
    <property type="evidence" value="ECO:0007669"/>
    <property type="project" value="TreeGrafter"/>
</dbReference>
<dbReference type="GO" id="GO:0005634">
    <property type="term" value="C:nucleus"/>
    <property type="evidence" value="ECO:0007669"/>
    <property type="project" value="UniProtKB-SubCell"/>
</dbReference>
<dbReference type="EMBL" id="LSSL01002493">
    <property type="protein sequence ID" value="OLY81403.1"/>
    <property type="molecule type" value="Genomic_DNA"/>
</dbReference>
<dbReference type="GO" id="GO:0000122">
    <property type="term" value="P:negative regulation of transcription by RNA polymerase II"/>
    <property type="evidence" value="ECO:0007669"/>
    <property type="project" value="TreeGrafter"/>
</dbReference>
<keyword evidence="10" id="KW-1185">Reference proteome</keyword>
<dbReference type="Gene3D" id="3.30.50.10">
    <property type="entry name" value="Erythroid Transcription Factor GATA-1, subunit A"/>
    <property type="match status" value="2"/>
</dbReference>
<evidence type="ECO:0000256" key="6">
    <source>
        <dbReference type="PROSITE-ProRule" id="PRU00094"/>
    </source>
</evidence>
<dbReference type="SMART" id="SM00401">
    <property type="entry name" value="ZnF_GATA"/>
    <property type="match status" value="2"/>
</dbReference>
<dbReference type="PROSITE" id="PS50114">
    <property type="entry name" value="GATA_ZN_FINGER_2"/>
    <property type="match status" value="2"/>
</dbReference>
<dbReference type="AlphaFoldDB" id="A0A1R0GWY7"/>
<dbReference type="PRINTS" id="PR00619">
    <property type="entry name" value="GATAZNFINGER"/>
</dbReference>
<feature type="compositionally biased region" description="Low complexity" evidence="7">
    <location>
        <begin position="349"/>
        <end position="363"/>
    </location>
</feature>
<dbReference type="OrthoDB" id="515401at2759"/>
<dbReference type="GO" id="GO:0000981">
    <property type="term" value="F:DNA-binding transcription factor activity, RNA polymerase II-specific"/>
    <property type="evidence" value="ECO:0007669"/>
    <property type="project" value="TreeGrafter"/>
</dbReference>
<dbReference type="InterPro" id="IPR039355">
    <property type="entry name" value="Transcription_factor_GATA"/>
</dbReference>
<dbReference type="CDD" id="cd00202">
    <property type="entry name" value="ZnF_GATA"/>
    <property type="match status" value="2"/>
</dbReference>
<evidence type="ECO:0000256" key="2">
    <source>
        <dbReference type="ARBA" id="ARBA00022723"/>
    </source>
</evidence>
<reference evidence="9 10" key="1">
    <citation type="journal article" date="2016" name="Mol. Biol. Evol.">
        <title>Genome-Wide Survey of Gut Fungi (Harpellales) Reveals the First Horizontally Transferred Ubiquitin Gene from a Mosquito Host.</title>
        <authorList>
            <person name="Wang Y."/>
            <person name="White M.M."/>
            <person name="Kvist S."/>
            <person name="Moncalvo J.M."/>
        </authorList>
    </citation>
    <scope>NUCLEOTIDE SEQUENCE [LARGE SCALE GENOMIC DNA]</scope>
    <source>
        <strain evidence="9 10">ALG-7-W6</strain>
    </source>
</reference>
<keyword evidence="4" id="KW-0862">Zinc</keyword>
<evidence type="ECO:0000256" key="4">
    <source>
        <dbReference type="ARBA" id="ARBA00022833"/>
    </source>
</evidence>
<accession>A0A1R0GWY7</accession>
<dbReference type="GO" id="GO:0008270">
    <property type="term" value="F:zinc ion binding"/>
    <property type="evidence" value="ECO:0007669"/>
    <property type="project" value="UniProtKB-KW"/>
</dbReference>
<dbReference type="PANTHER" id="PTHR10071">
    <property type="entry name" value="TRANSCRIPTION FACTOR GATA FAMILY MEMBER"/>
    <property type="match status" value="1"/>
</dbReference>
<dbReference type="Pfam" id="PF00320">
    <property type="entry name" value="GATA"/>
    <property type="match status" value="2"/>
</dbReference>